<feature type="compositionally biased region" description="Pro residues" evidence="1">
    <location>
        <begin position="150"/>
        <end position="162"/>
    </location>
</feature>
<proteinExistence type="predicted"/>
<dbReference type="AlphaFoldDB" id="A0A017SUB2"/>
<dbReference type="STRING" id="1192034.CAP_0905"/>
<feature type="region of interest" description="Disordered" evidence="1">
    <location>
        <begin position="53"/>
        <end position="75"/>
    </location>
</feature>
<sequence length="162" mass="16538">MTLGQVVRRGAEEIMIEKKRRALQAPFVVTVAAASALLVPLVPGCGASASGQCSGGECTPQGPPTEEGCPAKPPAGGAPCVGAGQYCSYPRETSCPEVGARCEADGTWHVMDFRGQSCNPPPPPPPSNPPPPPPPPSNPPPLIHDNPPALRLPPDNPPPPPG</sequence>
<evidence type="ECO:0000313" key="3">
    <source>
        <dbReference type="Proteomes" id="UP000019678"/>
    </source>
</evidence>
<dbReference type="Proteomes" id="UP000019678">
    <property type="component" value="Unassembled WGS sequence"/>
</dbReference>
<keyword evidence="3" id="KW-1185">Reference proteome</keyword>
<name>A0A017SUB2_9BACT</name>
<organism evidence="2 3">
    <name type="scientific">Chondromyces apiculatus DSM 436</name>
    <dbReference type="NCBI Taxonomy" id="1192034"/>
    <lineage>
        <taxon>Bacteria</taxon>
        <taxon>Pseudomonadati</taxon>
        <taxon>Myxococcota</taxon>
        <taxon>Polyangia</taxon>
        <taxon>Polyangiales</taxon>
        <taxon>Polyangiaceae</taxon>
        <taxon>Chondromyces</taxon>
    </lineage>
</organism>
<reference evidence="2 3" key="1">
    <citation type="submission" date="2013-05" db="EMBL/GenBank/DDBJ databases">
        <title>Genome assembly of Chondromyces apiculatus DSM 436.</title>
        <authorList>
            <person name="Sharma G."/>
            <person name="Khatri I."/>
            <person name="Kaur C."/>
            <person name="Mayilraj S."/>
            <person name="Subramanian S."/>
        </authorList>
    </citation>
    <scope>NUCLEOTIDE SEQUENCE [LARGE SCALE GENOMIC DNA]</scope>
    <source>
        <strain evidence="2 3">DSM 436</strain>
    </source>
</reference>
<gene>
    <name evidence="2" type="ORF">CAP_0905</name>
</gene>
<dbReference type="EMBL" id="ASRX01000114">
    <property type="protein sequence ID" value="EYF00377.1"/>
    <property type="molecule type" value="Genomic_DNA"/>
</dbReference>
<comment type="caution">
    <text evidence="2">The sequence shown here is derived from an EMBL/GenBank/DDBJ whole genome shotgun (WGS) entry which is preliminary data.</text>
</comment>
<protein>
    <submittedName>
        <fullName evidence="2">Outer membrane autotransporter barrel domain protein</fullName>
    </submittedName>
</protein>
<feature type="region of interest" description="Disordered" evidence="1">
    <location>
        <begin position="113"/>
        <end position="162"/>
    </location>
</feature>
<evidence type="ECO:0000313" key="2">
    <source>
        <dbReference type="EMBL" id="EYF00377.1"/>
    </source>
</evidence>
<evidence type="ECO:0000256" key="1">
    <source>
        <dbReference type="SAM" id="MobiDB-lite"/>
    </source>
</evidence>
<feature type="compositionally biased region" description="Pro residues" evidence="1">
    <location>
        <begin position="119"/>
        <end position="142"/>
    </location>
</feature>
<accession>A0A017SUB2</accession>